<reference evidence="3 4" key="1">
    <citation type="submission" date="2019-06" db="EMBL/GenBank/DDBJ databases">
        <title>Genome analyses of bacteria isolated from kimchi.</title>
        <authorList>
            <person name="Lee S."/>
            <person name="Ahn S."/>
            <person name="Roh S."/>
        </authorList>
    </citation>
    <scope>NUCLEOTIDE SEQUENCE [LARGE SCALE GENOMIC DNA]</scope>
    <source>
        <strain evidence="3 4">CBA4606</strain>
    </source>
</reference>
<accession>A0A5B8T186</accession>
<dbReference type="EMBL" id="CP042382">
    <property type="protein sequence ID" value="QEA40760.1"/>
    <property type="molecule type" value="Genomic_DNA"/>
</dbReference>
<dbReference type="KEGG" id="paur:FGL86_00335"/>
<gene>
    <name evidence="3" type="ORF">FGL86_00335</name>
</gene>
<dbReference type="OrthoDB" id="1123500at2"/>
<keyword evidence="4" id="KW-1185">Reference proteome</keyword>
<dbReference type="Pfam" id="PF09851">
    <property type="entry name" value="SHOCT"/>
    <property type="match status" value="1"/>
</dbReference>
<organism evidence="3 4">
    <name type="scientific">Pistricoccus aurantiacus</name>
    <dbReference type="NCBI Taxonomy" id="1883414"/>
    <lineage>
        <taxon>Bacteria</taxon>
        <taxon>Pseudomonadati</taxon>
        <taxon>Pseudomonadota</taxon>
        <taxon>Gammaproteobacteria</taxon>
        <taxon>Oceanospirillales</taxon>
        <taxon>Halomonadaceae</taxon>
        <taxon>Pistricoccus</taxon>
    </lineage>
</organism>
<feature type="domain" description="SHOCT" evidence="2">
    <location>
        <begin position="29"/>
        <end position="54"/>
    </location>
</feature>
<dbReference type="Proteomes" id="UP000321272">
    <property type="component" value="Chromosome"/>
</dbReference>
<dbReference type="InterPro" id="IPR018649">
    <property type="entry name" value="SHOCT"/>
</dbReference>
<evidence type="ECO:0000313" key="4">
    <source>
        <dbReference type="Proteomes" id="UP000321272"/>
    </source>
</evidence>
<proteinExistence type="predicted"/>
<evidence type="ECO:0000259" key="2">
    <source>
        <dbReference type="Pfam" id="PF09851"/>
    </source>
</evidence>
<dbReference type="AlphaFoldDB" id="A0A5B8T186"/>
<feature type="coiled-coil region" evidence="1">
    <location>
        <begin position="31"/>
        <end position="58"/>
    </location>
</feature>
<evidence type="ECO:0000313" key="3">
    <source>
        <dbReference type="EMBL" id="QEA40760.1"/>
    </source>
</evidence>
<sequence>MGRHYHSGRFFVRCLTQRRKKAVSRQRPTALELLQERYARGEIDRREYEERKAEARIQQFSKPWQAIKEIDQLYDASRLSIEGIEKILTRHSIGD</sequence>
<evidence type="ECO:0000256" key="1">
    <source>
        <dbReference type="SAM" id="Coils"/>
    </source>
</evidence>
<name>A0A5B8T186_9GAMM</name>
<keyword evidence="1" id="KW-0175">Coiled coil</keyword>
<protein>
    <recommendedName>
        <fullName evidence="2">SHOCT domain-containing protein</fullName>
    </recommendedName>
</protein>